<name>A0AA36IBT4_9DINO</name>
<keyword evidence="1" id="KW-0472">Membrane</keyword>
<evidence type="ECO:0000313" key="3">
    <source>
        <dbReference type="Proteomes" id="UP001178507"/>
    </source>
</evidence>
<sequence length="155" mass="17364">PEVEPEPIQSEGACDYYFQWMSDHCAKLLLGLSAMLVFVLTIMALIAGFDTLSSNAFFIYSKFAWEQWFPSFFVIIVMLMLLSLVALLVVVFAGLISWKETRALVRAFYMTSASLGLIMLGLALPGAPSVERGDFLWRVDSFCWPGFLLGFPVAR</sequence>
<evidence type="ECO:0000256" key="1">
    <source>
        <dbReference type="SAM" id="Phobius"/>
    </source>
</evidence>
<feature type="transmembrane region" description="Helical" evidence="1">
    <location>
        <begin position="103"/>
        <end position="123"/>
    </location>
</feature>
<reference evidence="2" key="1">
    <citation type="submission" date="2023-08" db="EMBL/GenBank/DDBJ databases">
        <authorList>
            <person name="Chen Y."/>
            <person name="Shah S."/>
            <person name="Dougan E. K."/>
            <person name="Thang M."/>
            <person name="Chan C."/>
        </authorList>
    </citation>
    <scope>NUCLEOTIDE SEQUENCE</scope>
</reference>
<feature type="transmembrane region" description="Helical" evidence="1">
    <location>
        <begin position="69"/>
        <end position="96"/>
    </location>
</feature>
<comment type="caution">
    <text evidence="2">The sequence shown here is derived from an EMBL/GenBank/DDBJ whole genome shotgun (WGS) entry which is preliminary data.</text>
</comment>
<organism evidence="2 3">
    <name type="scientific">Effrenium voratum</name>
    <dbReference type="NCBI Taxonomy" id="2562239"/>
    <lineage>
        <taxon>Eukaryota</taxon>
        <taxon>Sar</taxon>
        <taxon>Alveolata</taxon>
        <taxon>Dinophyceae</taxon>
        <taxon>Suessiales</taxon>
        <taxon>Symbiodiniaceae</taxon>
        <taxon>Effrenium</taxon>
    </lineage>
</organism>
<keyword evidence="1" id="KW-1133">Transmembrane helix</keyword>
<proteinExistence type="predicted"/>
<evidence type="ECO:0000313" key="2">
    <source>
        <dbReference type="EMBL" id="CAJ1384594.1"/>
    </source>
</evidence>
<dbReference type="Proteomes" id="UP001178507">
    <property type="component" value="Unassembled WGS sequence"/>
</dbReference>
<keyword evidence="3" id="KW-1185">Reference proteome</keyword>
<feature type="transmembrane region" description="Helical" evidence="1">
    <location>
        <begin position="28"/>
        <end position="49"/>
    </location>
</feature>
<dbReference type="AlphaFoldDB" id="A0AA36IBT4"/>
<protein>
    <submittedName>
        <fullName evidence="2">Uncharacterized protein</fullName>
    </submittedName>
</protein>
<feature type="non-terminal residue" evidence="2">
    <location>
        <position position="155"/>
    </location>
</feature>
<keyword evidence="1" id="KW-0812">Transmembrane</keyword>
<accession>A0AA36IBT4</accession>
<dbReference type="EMBL" id="CAUJNA010001127">
    <property type="protein sequence ID" value="CAJ1384594.1"/>
    <property type="molecule type" value="Genomic_DNA"/>
</dbReference>
<gene>
    <name evidence="2" type="ORF">EVOR1521_LOCUS11427</name>
</gene>